<dbReference type="Gene3D" id="3.40.50.720">
    <property type="entry name" value="NAD(P)-binding Rossmann-like Domain"/>
    <property type="match status" value="2"/>
</dbReference>
<dbReference type="InterPro" id="IPR050259">
    <property type="entry name" value="SDR"/>
</dbReference>
<dbReference type="EC" id="1.1.1.100" evidence="2"/>
<dbReference type="Gene3D" id="1.10.10.10">
    <property type="entry name" value="Winged helix-like DNA-binding domain superfamily/Winged helix DNA-binding domain"/>
    <property type="match status" value="1"/>
</dbReference>
<dbReference type="AlphaFoldDB" id="A0AA35SC26"/>
<dbReference type="InterPro" id="IPR009718">
    <property type="entry name" value="Rex_DNA-bd_C_dom"/>
</dbReference>
<dbReference type="InterPro" id="IPR036388">
    <property type="entry name" value="WH-like_DNA-bd_sf"/>
</dbReference>
<proteinExistence type="inferred from homology"/>
<dbReference type="SUPFAM" id="SSF51735">
    <property type="entry name" value="NAD(P)-binding Rossmann-fold domains"/>
    <property type="match status" value="1"/>
</dbReference>
<dbReference type="PANTHER" id="PTHR42879">
    <property type="entry name" value="3-OXOACYL-(ACYL-CARRIER-PROTEIN) REDUCTASE"/>
    <property type="match status" value="1"/>
</dbReference>
<evidence type="ECO:0000256" key="2">
    <source>
        <dbReference type="ARBA" id="ARBA00012948"/>
    </source>
</evidence>
<evidence type="ECO:0000256" key="4">
    <source>
        <dbReference type="ARBA" id="ARBA00048508"/>
    </source>
</evidence>
<dbReference type="PANTHER" id="PTHR42879:SF2">
    <property type="entry name" value="3-OXOACYL-[ACYL-CARRIER-PROTEIN] REDUCTASE FABG"/>
    <property type="match status" value="1"/>
</dbReference>
<evidence type="ECO:0000256" key="3">
    <source>
        <dbReference type="ARBA" id="ARBA00023002"/>
    </source>
</evidence>
<dbReference type="InterPro" id="IPR020904">
    <property type="entry name" value="Sc_DH/Rdtase_CS"/>
</dbReference>
<dbReference type="Proteomes" id="UP001174909">
    <property type="component" value="Unassembled WGS sequence"/>
</dbReference>
<comment type="similarity">
    <text evidence="1">Belongs to the short-chain dehydrogenases/reductases (SDR) family.</text>
</comment>
<dbReference type="FunFam" id="3.40.50.720:FF:000084">
    <property type="entry name" value="Short-chain dehydrogenase reductase"/>
    <property type="match status" value="1"/>
</dbReference>
<dbReference type="NCBIfam" id="NF009466">
    <property type="entry name" value="PRK12826.1-2"/>
    <property type="match status" value="1"/>
</dbReference>
<reference evidence="6" key="1">
    <citation type="submission" date="2023-03" db="EMBL/GenBank/DDBJ databases">
        <authorList>
            <person name="Steffen K."/>
            <person name="Cardenas P."/>
        </authorList>
    </citation>
    <scope>NUCLEOTIDE SEQUENCE</scope>
</reference>
<dbReference type="InterPro" id="IPR002347">
    <property type="entry name" value="SDR_fam"/>
</dbReference>
<dbReference type="PRINTS" id="PR00080">
    <property type="entry name" value="SDRFAMILY"/>
</dbReference>
<feature type="domain" description="Rex DNA-binding C-terminal" evidence="5">
    <location>
        <begin position="262"/>
        <end position="309"/>
    </location>
</feature>
<evidence type="ECO:0000259" key="5">
    <source>
        <dbReference type="Pfam" id="PF06971"/>
    </source>
</evidence>
<comment type="caution">
    <text evidence="6">The sequence shown here is derived from an EMBL/GenBank/DDBJ whole genome shotgun (WGS) entry which is preliminary data.</text>
</comment>
<comment type="catalytic activity">
    <reaction evidence="4">
        <text>a (3R)-hydroxyacyl-[ACP] + NADP(+) = a 3-oxoacyl-[ACP] + NADPH + H(+)</text>
        <dbReference type="Rhea" id="RHEA:17397"/>
        <dbReference type="Rhea" id="RHEA-COMP:9916"/>
        <dbReference type="Rhea" id="RHEA-COMP:9945"/>
        <dbReference type="ChEBI" id="CHEBI:15378"/>
        <dbReference type="ChEBI" id="CHEBI:57783"/>
        <dbReference type="ChEBI" id="CHEBI:58349"/>
        <dbReference type="ChEBI" id="CHEBI:78776"/>
        <dbReference type="ChEBI" id="CHEBI:78827"/>
        <dbReference type="EC" id="1.1.1.100"/>
    </reaction>
</comment>
<dbReference type="EMBL" id="CASHTH010002183">
    <property type="protein sequence ID" value="CAI8025821.1"/>
    <property type="molecule type" value="Genomic_DNA"/>
</dbReference>
<evidence type="ECO:0000313" key="6">
    <source>
        <dbReference type="EMBL" id="CAI8025821.1"/>
    </source>
</evidence>
<evidence type="ECO:0000256" key="1">
    <source>
        <dbReference type="ARBA" id="ARBA00006484"/>
    </source>
</evidence>
<dbReference type="Pfam" id="PF06971">
    <property type="entry name" value="Put_DNA-bind_N"/>
    <property type="match status" value="1"/>
</dbReference>
<dbReference type="GO" id="GO:0032787">
    <property type="term" value="P:monocarboxylic acid metabolic process"/>
    <property type="evidence" value="ECO:0007669"/>
    <property type="project" value="UniProtKB-ARBA"/>
</dbReference>
<dbReference type="GO" id="GO:0045892">
    <property type="term" value="P:negative regulation of DNA-templated transcription"/>
    <property type="evidence" value="ECO:0007669"/>
    <property type="project" value="InterPro"/>
</dbReference>
<dbReference type="PRINTS" id="PR00081">
    <property type="entry name" value="GDHRDH"/>
</dbReference>
<dbReference type="InterPro" id="IPR036291">
    <property type="entry name" value="NAD(P)-bd_dom_sf"/>
</dbReference>
<keyword evidence="3" id="KW-0560">Oxidoreductase</keyword>
<gene>
    <name evidence="6" type="ORF">GBAR_LOCUS14890</name>
</gene>
<dbReference type="InterPro" id="IPR022876">
    <property type="entry name" value="Tscrpt_rep_Rex"/>
</dbReference>
<name>A0AA35SC26_GEOBA</name>
<dbReference type="PROSITE" id="PS00061">
    <property type="entry name" value="ADH_SHORT"/>
    <property type="match status" value="1"/>
</dbReference>
<dbReference type="GO" id="GO:0004316">
    <property type="term" value="F:3-oxoacyl-[acyl-carrier-protein] reductase (NADPH) activity"/>
    <property type="evidence" value="ECO:0007669"/>
    <property type="project" value="UniProtKB-EC"/>
</dbReference>
<dbReference type="InterPro" id="IPR036390">
    <property type="entry name" value="WH_DNA-bd_sf"/>
</dbReference>
<dbReference type="NCBIfam" id="NF003995">
    <property type="entry name" value="PRK05472.2-4"/>
    <property type="match status" value="1"/>
</dbReference>
<dbReference type="CDD" id="cd05233">
    <property type="entry name" value="SDR_c"/>
    <property type="match status" value="1"/>
</dbReference>
<sequence>MKGIAGKRVFISAAAGGIGLVMAHRFLQAGARVHVCDVDEAALAQLDGSTDRLSGACADVADPGQMEAVFQAVAHELGGLDVLVNNAGISGPTANAESIAPADWQRTIDVNLNGAFYCSRLAIPLLKASGGGSIVNIASTAGLYGYPLRAPYSASKWALIGLTKTLAMELGPFGIRVNAVCPGTVEGPRIDGVIAAKAAARGVSAEEIRAAYRKKSSLRTLIAADDIAETVLFLCSDSGARIAGQALAVDGHTETLRMEAPIPDIVIGRLPVYLRTLRLLADEGREVTSSQELGEHLGISSAQIRKDLSHFGEFGKQGTGYNIAFLCQQLQKILNVDRIWPVILVGAGSLGTAIANYQEFESSGFSHRNSLG</sequence>
<organism evidence="6 7">
    <name type="scientific">Geodia barretti</name>
    <name type="common">Barrett's horny sponge</name>
    <dbReference type="NCBI Taxonomy" id="519541"/>
    <lineage>
        <taxon>Eukaryota</taxon>
        <taxon>Metazoa</taxon>
        <taxon>Porifera</taxon>
        <taxon>Demospongiae</taxon>
        <taxon>Heteroscleromorpha</taxon>
        <taxon>Tetractinellida</taxon>
        <taxon>Astrophorina</taxon>
        <taxon>Geodiidae</taxon>
        <taxon>Geodia</taxon>
    </lineage>
</organism>
<keyword evidence="7" id="KW-1185">Reference proteome</keyword>
<dbReference type="Pfam" id="PF13561">
    <property type="entry name" value="adh_short_C2"/>
    <property type="match status" value="1"/>
</dbReference>
<accession>A0AA35SC26</accession>
<dbReference type="GO" id="GO:0051775">
    <property type="term" value="P:response to redox state"/>
    <property type="evidence" value="ECO:0007669"/>
    <property type="project" value="InterPro"/>
</dbReference>
<evidence type="ECO:0000313" key="7">
    <source>
        <dbReference type="Proteomes" id="UP001174909"/>
    </source>
</evidence>
<protein>
    <recommendedName>
        <fullName evidence="2">3-oxoacyl-[acyl-carrier-protein] reductase</fullName>
        <ecNumber evidence="2">1.1.1.100</ecNumber>
    </recommendedName>
</protein>
<dbReference type="SUPFAM" id="SSF46785">
    <property type="entry name" value="Winged helix' DNA-binding domain"/>
    <property type="match status" value="1"/>
</dbReference>